<keyword evidence="1" id="KW-0479">Metal-binding</keyword>
<evidence type="ECO:0000313" key="7">
    <source>
        <dbReference type="Proteomes" id="UP000477980"/>
    </source>
</evidence>
<dbReference type="Gene3D" id="3.60.21.10">
    <property type="match status" value="1"/>
</dbReference>
<comment type="caution">
    <text evidence="6">The sequence shown here is derived from an EMBL/GenBank/DDBJ whole genome shotgun (WGS) entry which is preliminary data.</text>
</comment>
<dbReference type="SUPFAM" id="SSF56300">
    <property type="entry name" value="Metallo-dependent phosphatases"/>
    <property type="match status" value="1"/>
</dbReference>
<dbReference type="Proteomes" id="UP000477980">
    <property type="component" value="Unassembled WGS sequence"/>
</dbReference>
<keyword evidence="3" id="KW-0408">Iron</keyword>
<dbReference type="Pfam" id="PF00149">
    <property type="entry name" value="Metallophos"/>
    <property type="match status" value="1"/>
</dbReference>
<dbReference type="EMBL" id="VZAH01000058">
    <property type="protein sequence ID" value="MQP13926.1"/>
    <property type="molecule type" value="Genomic_DNA"/>
</dbReference>
<feature type="domain" description="Calcineurin-like phosphoesterase" evidence="5">
    <location>
        <begin position="4"/>
        <end position="270"/>
    </location>
</feature>
<evidence type="ECO:0000256" key="4">
    <source>
        <dbReference type="ARBA" id="ARBA00025742"/>
    </source>
</evidence>
<protein>
    <recommendedName>
        <fullName evidence="5">Calcineurin-like phosphoesterase domain-containing protein</fullName>
    </recommendedName>
</protein>
<dbReference type="RefSeq" id="WP_153089432.1">
    <property type="nucleotide sequence ID" value="NZ_VZAH01000058.1"/>
</dbReference>
<proteinExistence type="inferred from homology"/>
<accession>A0A6G1VK37</accession>
<evidence type="ECO:0000256" key="3">
    <source>
        <dbReference type="ARBA" id="ARBA00023004"/>
    </source>
</evidence>
<dbReference type="InterPro" id="IPR004843">
    <property type="entry name" value="Calcineurin-like_PHP"/>
</dbReference>
<dbReference type="InterPro" id="IPR050884">
    <property type="entry name" value="CNP_phosphodiesterase-III"/>
</dbReference>
<name>A0A6G1VK37_9BACT</name>
<evidence type="ECO:0000259" key="5">
    <source>
        <dbReference type="Pfam" id="PF00149"/>
    </source>
</evidence>
<dbReference type="PANTHER" id="PTHR42988:SF2">
    <property type="entry name" value="CYCLIC NUCLEOTIDE PHOSPHODIESTERASE CBUA0032-RELATED"/>
    <property type="match status" value="1"/>
</dbReference>
<dbReference type="GO" id="GO:0046872">
    <property type="term" value="F:metal ion binding"/>
    <property type="evidence" value="ECO:0007669"/>
    <property type="project" value="UniProtKB-KW"/>
</dbReference>
<dbReference type="OrthoDB" id="9773856at2"/>
<dbReference type="GO" id="GO:0016787">
    <property type="term" value="F:hydrolase activity"/>
    <property type="evidence" value="ECO:0007669"/>
    <property type="project" value="UniProtKB-KW"/>
</dbReference>
<dbReference type="AlphaFoldDB" id="A0A6G1VK37"/>
<keyword evidence="2" id="KW-0378">Hydrolase</keyword>
<gene>
    <name evidence="6" type="ORF">F7D25_05790</name>
</gene>
<sequence>METIRILQLSDIHWKKQLDPADDYTDIRDQMLQDLEYYCKGTGNSFDKILICGDIAFSGSADEYKRANSFIRDLCKTVACKSEEVYTVPGNHDKNVNEHPKCVREFIHQAISNRWNDCDWLWNKMIDEDFSFIKKLYTPFKEYNNFCNDERDNAEPFMLRALERDVDRHNDAEMFWHSEFEDNLEGYQVNLYGVNSALISDLNDYDPDPKRIDGHRLFLPQIAYRGAKCKDGIINILMCHHPLDFLLNKDTIAKDLDKRYALQLYGHVHIANSDINNNAVHIYSGSLNPGDVNDNTYKPVYNIIELSIEKHGNKNDVLKVDLRVQKYDGEQFVKDEKQSKPFKVTLKKHDLWKESNKPEAVIEQRLPDGLSKRDVRHKFKQCPNSKEIIQKMYPQIDCTGSAYMRNQVFLEKIREDNRWVELYNMIK</sequence>
<dbReference type="InterPro" id="IPR029052">
    <property type="entry name" value="Metallo-depent_PP-like"/>
</dbReference>
<evidence type="ECO:0000256" key="2">
    <source>
        <dbReference type="ARBA" id="ARBA00022801"/>
    </source>
</evidence>
<evidence type="ECO:0000313" key="6">
    <source>
        <dbReference type="EMBL" id="MQP13926.1"/>
    </source>
</evidence>
<dbReference type="PANTHER" id="PTHR42988">
    <property type="entry name" value="PHOSPHOHYDROLASE"/>
    <property type="match status" value="1"/>
</dbReference>
<organism evidence="6 7">
    <name type="scientific">Segatella copri</name>
    <dbReference type="NCBI Taxonomy" id="165179"/>
    <lineage>
        <taxon>Bacteria</taxon>
        <taxon>Pseudomonadati</taxon>
        <taxon>Bacteroidota</taxon>
        <taxon>Bacteroidia</taxon>
        <taxon>Bacteroidales</taxon>
        <taxon>Prevotellaceae</taxon>
        <taxon>Segatella</taxon>
    </lineage>
</organism>
<evidence type="ECO:0000256" key="1">
    <source>
        <dbReference type="ARBA" id="ARBA00022723"/>
    </source>
</evidence>
<comment type="similarity">
    <text evidence="4">Belongs to the cyclic nucleotide phosphodiesterase class-III family.</text>
</comment>
<reference evidence="6 7" key="1">
    <citation type="submission" date="2019-09" db="EMBL/GenBank/DDBJ databases">
        <title>Distinct polysaccharide growth profiles of human intestinal Prevotella copri isolates.</title>
        <authorList>
            <person name="Fehlner-Peach H."/>
            <person name="Magnabosco C."/>
            <person name="Raghavan V."/>
            <person name="Scher J.U."/>
            <person name="Tett A."/>
            <person name="Cox L.M."/>
            <person name="Gottsegen C."/>
            <person name="Watters A."/>
            <person name="Wiltshire- Gordon J.D."/>
            <person name="Segata N."/>
            <person name="Bonneau R."/>
            <person name="Littman D.R."/>
        </authorList>
    </citation>
    <scope>NUCLEOTIDE SEQUENCE [LARGE SCALE GENOMIC DNA]</scope>
    <source>
        <strain evidence="7">iAA917</strain>
    </source>
</reference>